<protein>
    <recommendedName>
        <fullName evidence="1">C-type lectin domain-containing protein</fullName>
    </recommendedName>
</protein>
<dbReference type="SUPFAM" id="SSF56436">
    <property type="entry name" value="C-type lectin-like"/>
    <property type="match status" value="1"/>
</dbReference>
<dbReference type="PROSITE" id="PS50041">
    <property type="entry name" value="C_TYPE_LECTIN_2"/>
    <property type="match status" value="1"/>
</dbReference>
<dbReference type="InterPro" id="IPR050801">
    <property type="entry name" value="Ca-Dep_Lectins_ImmuneDev"/>
</dbReference>
<proteinExistence type="predicted"/>
<sequence length="201" mass="22968">MHGRFDDLADNYANIQANLSKFRLDLESINMSVDHINQKLEPHEVNVTEPINSSCPNGFMNISRCCYYFSHDHNTGGIRFNWKKAQNYCKDMGKMLRMTVNLAEVGTGSTCPNGQKLMGAITSRGKYTWLGATDITTERTWVWEQTRETLEVSSSLWAENYPDGHQAANCLAAGMWGYYRRAYLDDKPCTDTNFFVCQIFD</sequence>
<comment type="caution">
    <text evidence="2">The sequence shown here is derived from an EMBL/GenBank/DDBJ whole genome shotgun (WGS) entry which is preliminary data.</text>
</comment>
<evidence type="ECO:0000259" key="1">
    <source>
        <dbReference type="PROSITE" id="PS50041"/>
    </source>
</evidence>
<dbReference type="AlphaFoldDB" id="A0AAV2SFF6"/>
<name>A0AAV2SFF6_MEGNR</name>
<dbReference type="InterPro" id="IPR001304">
    <property type="entry name" value="C-type_lectin-like"/>
</dbReference>
<organism evidence="2 3">
    <name type="scientific">Meganyctiphanes norvegica</name>
    <name type="common">Northern krill</name>
    <name type="synonym">Thysanopoda norvegica</name>
    <dbReference type="NCBI Taxonomy" id="48144"/>
    <lineage>
        <taxon>Eukaryota</taxon>
        <taxon>Metazoa</taxon>
        <taxon>Ecdysozoa</taxon>
        <taxon>Arthropoda</taxon>
        <taxon>Crustacea</taxon>
        <taxon>Multicrustacea</taxon>
        <taxon>Malacostraca</taxon>
        <taxon>Eumalacostraca</taxon>
        <taxon>Eucarida</taxon>
        <taxon>Euphausiacea</taxon>
        <taxon>Euphausiidae</taxon>
        <taxon>Meganyctiphanes</taxon>
    </lineage>
</organism>
<dbReference type="Pfam" id="PF00059">
    <property type="entry name" value="Lectin_C"/>
    <property type="match status" value="1"/>
</dbReference>
<reference evidence="2 3" key="1">
    <citation type="submission" date="2024-05" db="EMBL/GenBank/DDBJ databases">
        <authorList>
            <person name="Wallberg A."/>
        </authorList>
    </citation>
    <scope>NUCLEOTIDE SEQUENCE [LARGE SCALE GENOMIC DNA]</scope>
</reference>
<dbReference type="PANTHER" id="PTHR22801:SF63">
    <property type="entry name" value="C-TYPE LECTIN DOMAIN-CONTAINING PROTEIN"/>
    <property type="match status" value="1"/>
</dbReference>
<dbReference type="InterPro" id="IPR016186">
    <property type="entry name" value="C-type_lectin-like/link_sf"/>
</dbReference>
<dbReference type="Proteomes" id="UP001497623">
    <property type="component" value="Unassembled WGS sequence"/>
</dbReference>
<dbReference type="PANTHER" id="PTHR22801">
    <property type="entry name" value="LITHOSTATHINE"/>
    <property type="match status" value="1"/>
</dbReference>
<evidence type="ECO:0000313" key="3">
    <source>
        <dbReference type="Proteomes" id="UP001497623"/>
    </source>
</evidence>
<keyword evidence="3" id="KW-1185">Reference proteome</keyword>
<dbReference type="EMBL" id="CAXKWB010070538">
    <property type="protein sequence ID" value="CAL4194252.1"/>
    <property type="molecule type" value="Genomic_DNA"/>
</dbReference>
<feature type="domain" description="C-type lectin" evidence="1">
    <location>
        <begin position="62"/>
        <end position="198"/>
    </location>
</feature>
<dbReference type="Gene3D" id="3.10.100.10">
    <property type="entry name" value="Mannose-Binding Protein A, subunit A"/>
    <property type="match status" value="1"/>
</dbReference>
<dbReference type="InterPro" id="IPR016187">
    <property type="entry name" value="CTDL_fold"/>
</dbReference>
<accession>A0AAV2SFF6</accession>
<evidence type="ECO:0000313" key="2">
    <source>
        <dbReference type="EMBL" id="CAL4194252.1"/>
    </source>
</evidence>
<dbReference type="SMART" id="SM00034">
    <property type="entry name" value="CLECT"/>
    <property type="match status" value="1"/>
</dbReference>
<gene>
    <name evidence="2" type="ORF">MNOR_LOCUS36921</name>
</gene>